<protein>
    <submittedName>
        <fullName evidence="4">Zinc-ribbon domain-containing protein</fullName>
    </submittedName>
</protein>
<feature type="transmembrane region" description="Helical" evidence="2">
    <location>
        <begin position="161"/>
        <end position="184"/>
    </location>
</feature>
<feature type="transmembrane region" description="Helical" evidence="2">
    <location>
        <begin position="204"/>
        <end position="226"/>
    </location>
</feature>
<feature type="compositionally biased region" description="Polar residues" evidence="1">
    <location>
        <begin position="54"/>
        <end position="77"/>
    </location>
</feature>
<keyword evidence="2" id="KW-0812">Transmembrane</keyword>
<evidence type="ECO:0000259" key="3">
    <source>
        <dbReference type="Pfam" id="PF13240"/>
    </source>
</evidence>
<feature type="transmembrane region" description="Helical" evidence="2">
    <location>
        <begin position="122"/>
        <end position="149"/>
    </location>
</feature>
<dbReference type="EMBL" id="DVON01000118">
    <property type="protein sequence ID" value="HIV12594.1"/>
    <property type="molecule type" value="Genomic_DNA"/>
</dbReference>
<dbReference type="Pfam" id="PF13240">
    <property type="entry name" value="Zn_Ribbon_1"/>
    <property type="match status" value="1"/>
</dbReference>
<dbReference type="Proteomes" id="UP000886723">
    <property type="component" value="Unassembled WGS sequence"/>
</dbReference>
<keyword evidence="2" id="KW-1133">Transmembrane helix</keyword>
<gene>
    <name evidence="4" type="ORF">IAA63_05565</name>
</gene>
<accession>A0A9D1NUZ4</accession>
<sequence>MYCPNCGNPVPDESSSCPACGTLLNQGRRQEGTNDTYQQAGFSDGTADSDSRQDAWNQSQNGQQDARNQAQNGQQDARNQSQNGQQGSQGSWNQNRNGGQNSWNQAQQAGFQQPRTRLGITVGMLGAAIYVSALISPVVLGLLAIYVLFLEENHWLKASAIKAVICYLGFFVVFQVIDGINYFLSIINRMMSMVHWYPDLSFPGSITDALSICRIVFFLVVAFGALKMRDLRMDRIDEFVETHM</sequence>
<comment type="caution">
    <text evidence="4">The sequence shown here is derived from an EMBL/GenBank/DDBJ whole genome shotgun (WGS) entry which is preliminary data.</text>
</comment>
<dbReference type="AlphaFoldDB" id="A0A9D1NUZ4"/>
<keyword evidence="2" id="KW-0472">Membrane</keyword>
<name>A0A9D1NUZ4_9FIRM</name>
<feature type="domain" description="Zinc-ribbon" evidence="3">
    <location>
        <begin position="2"/>
        <end position="22"/>
    </location>
</feature>
<evidence type="ECO:0000313" key="5">
    <source>
        <dbReference type="Proteomes" id="UP000886723"/>
    </source>
</evidence>
<evidence type="ECO:0000256" key="2">
    <source>
        <dbReference type="SAM" id="Phobius"/>
    </source>
</evidence>
<evidence type="ECO:0000313" key="4">
    <source>
        <dbReference type="EMBL" id="HIV12594.1"/>
    </source>
</evidence>
<feature type="compositionally biased region" description="Low complexity" evidence="1">
    <location>
        <begin position="78"/>
        <end position="105"/>
    </location>
</feature>
<dbReference type="InterPro" id="IPR026870">
    <property type="entry name" value="Zinc_ribbon_dom"/>
</dbReference>
<reference evidence="4" key="1">
    <citation type="submission" date="2020-10" db="EMBL/GenBank/DDBJ databases">
        <authorList>
            <person name="Gilroy R."/>
        </authorList>
    </citation>
    <scope>NUCLEOTIDE SEQUENCE</scope>
    <source>
        <strain evidence="4">ChiBcec2-4451</strain>
    </source>
</reference>
<feature type="region of interest" description="Disordered" evidence="1">
    <location>
        <begin position="29"/>
        <end position="108"/>
    </location>
</feature>
<proteinExistence type="predicted"/>
<feature type="compositionally biased region" description="Polar residues" evidence="1">
    <location>
        <begin position="29"/>
        <end position="41"/>
    </location>
</feature>
<evidence type="ECO:0000256" key="1">
    <source>
        <dbReference type="SAM" id="MobiDB-lite"/>
    </source>
</evidence>
<reference evidence="4" key="2">
    <citation type="journal article" date="2021" name="PeerJ">
        <title>Extensive microbial diversity within the chicken gut microbiome revealed by metagenomics and culture.</title>
        <authorList>
            <person name="Gilroy R."/>
            <person name="Ravi A."/>
            <person name="Getino M."/>
            <person name="Pursley I."/>
            <person name="Horton D.L."/>
            <person name="Alikhan N.F."/>
            <person name="Baker D."/>
            <person name="Gharbi K."/>
            <person name="Hall N."/>
            <person name="Watson M."/>
            <person name="Adriaenssens E.M."/>
            <person name="Foster-Nyarko E."/>
            <person name="Jarju S."/>
            <person name="Secka A."/>
            <person name="Antonio M."/>
            <person name="Oren A."/>
            <person name="Chaudhuri R.R."/>
            <person name="La Ragione R."/>
            <person name="Hildebrand F."/>
            <person name="Pallen M.J."/>
        </authorList>
    </citation>
    <scope>NUCLEOTIDE SEQUENCE</scope>
    <source>
        <strain evidence="4">ChiBcec2-4451</strain>
    </source>
</reference>
<organism evidence="4 5">
    <name type="scientific">Candidatus Pullilachnospira stercoravium</name>
    <dbReference type="NCBI Taxonomy" id="2840913"/>
    <lineage>
        <taxon>Bacteria</taxon>
        <taxon>Bacillati</taxon>
        <taxon>Bacillota</taxon>
        <taxon>Clostridia</taxon>
        <taxon>Lachnospirales</taxon>
        <taxon>Lachnospiraceae</taxon>
        <taxon>Lachnospiraceae incertae sedis</taxon>
        <taxon>Candidatus Pullilachnospira</taxon>
    </lineage>
</organism>